<gene>
    <name evidence="1" type="ORF">PHA8399_00442</name>
</gene>
<dbReference type="Proteomes" id="UP000051326">
    <property type="component" value="Unassembled WGS sequence"/>
</dbReference>
<evidence type="ECO:0000313" key="1">
    <source>
        <dbReference type="EMBL" id="CUH98328.1"/>
    </source>
</evidence>
<name>A0A0P1H670_9RHOB</name>
<protein>
    <submittedName>
        <fullName evidence="1">Uncharacterized protein</fullName>
    </submittedName>
</protein>
<dbReference type="RefSeq" id="WP_058284577.1">
    <property type="nucleotide sequence ID" value="NZ_CYSR01000005.1"/>
</dbReference>
<dbReference type="AlphaFoldDB" id="A0A0P1H670"/>
<dbReference type="STRING" id="1396826.PHA8399_00442"/>
<reference evidence="1 2" key="1">
    <citation type="submission" date="2015-09" db="EMBL/GenBank/DDBJ databases">
        <authorList>
            <consortium name="Swine Surveillance"/>
        </authorList>
    </citation>
    <scope>NUCLEOTIDE SEQUENCE [LARGE SCALE GENOMIC DNA]</scope>
    <source>
        <strain evidence="1 2">CECT 8399</strain>
    </source>
</reference>
<sequence>MRHLLFHYLRELHEWRVLDTSLFGFCGSSLPEAVEEIRGSEAIQRHWMLRTHGFGPVTPWETADPDENGLGGLIEIYAIEDSLALGPIGLRPSQVWVEVFRAGFTPVAAVKLEEPARQPAVPASNPAGLAAVP</sequence>
<organism evidence="1 2">
    <name type="scientific">Leisingera aquaemixtae</name>
    <dbReference type="NCBI Taxonomy" id="1396826"/>
    <lineage>
        <taxon>Bacteria</taxon>
        <taxon>Pseudomonadati</taxon>
        <taxon>Pseudomonadota</taxon>
        <taxon>Alphaproteobacteria</taxon>
        <taxon>Rhodobacterales</taxon>
        <taxon>Roseobacteraceae</taxon>
        <taxon>Leisingera</taxon>
    </lineage>
</organism>
<accession>A0A0P1H670</accession>
<dbReference type="EMBL" id="CYSR01000005">
    <property type="protein sequence ID" value="CUH98328.1"/>
    <property type="molecule type" value="Genomic_DNA"/>
</dbReference>
<proteinExistence type="predicted"/>
<evidence type="ECO:0000313" key="2">
    <source>
        <dbReference type="Proteomes" id="UP000051326"/>
    </source>
</evidence>